<evidence type="ECO:0000256" key="1">
    <source>
        <dbReference type="SAM" id="MobiDB-lite"/>
    </source>
</evidence>
<feature type="region of interest" description="Disordered" evidence="1">
    <location>
        <begin position="201"/>
        <end position="233"/>
    </location>
</feature>
<evidence type="ECO:0000313" key="2">
    <source>
        <dbReference type="EMBL" id="KAG8457440.1"/>
    </source>
</evidence>
<keyword evidence="3" id="KW-1185">Reference proteome</keyword>
<sequence length="259" mass="27512">MLTTRVPAQLRSAPARPRLVLMGGYTPPRSPGAFGRREGLRSATTAEWQRTVGCAAPRGAARAADDALLELTARDGALWRALAAATLLAPEPCALLVHLPTLRPVALGGAGAPAGWHVLVADADRPLARRERARVVLVDALTRAAILERAGFCKAQRPLRRPSMRAEAPMAPPADTAAIVGVAVGSGAPRLRTDARAVLRYAAPAPTPRRRDDAPRPTPAAAPRFAEVRPVGEEAGRLRFSRRPVAHSGRIPHSINSRF</sequence>
<dbReference type="Proteomes" id="UP000751190">
    <property type="component" value="Unassembled WGS sequence"/>
</dbReference>
<organism evidence="2 3">
    <name type="scientific">Diacronema lutheri</name>
    <name type="common">Unicellular marine alga</name>
    <name type="synonym">Monochrysis lutheri</name>
    <dbReference type="NCBI Taxonomy" id="2081491"/>
    <lineage>
        <taxon>Eukaryota</taxon>
        <taxon>Haptista</taxon>
        <taxon>Haptophyta</taxon>
        <taxon>Pavlovophyceae</taxon>
        <taxon>Pavlovales</taxon>
        <taxon>Pavlovaceae</taxon>
        <taxon>Diacronema</taxon>
    </lineage>
</organism>
<dbReference type="AlphaFoldDB" id="A0A8J5X6Y3"/>
<accession>A0A8J5X6Y3</accession>
<gene>
    <name evidence="2" type="ORF">KFE25_011295</name>
</gene>
<proteinExistence type="predicted"/>
<protein>
    <submittedName>
        <fullName evidence="2">Uncharacterized protein</fullName>
    </submittedName>
</protein>
<name>A0A8J5X6Y3_DIALT</name>
<comment type="caution">
    <text evidence="2">The sequence shown here is derived from an EMBL/GenBank/DDBJ whole genome shotgun (WGS) entry which is preliminary data.</text>
</comment>
<evidence type="ECO:0000313" key="3">
    <source>
        <dbReference type="Proteomes" id="UP000751190"/>
    </source>
</evidence>
<reference evidence="2" key="1">
    <citation type="submission" date="2021-05" db="EMBL/GenBank/DDBJ databases">
        <title>The genome of the haptophyte Pavlova lutheri (Diacronema luteri, Pavlovales) - a model for lipid biosynthesis in eukaryotic algae.</title>
        <authorList>
            <person name="Hulatt C.J."/>
            <person name="Posewitz M.C."/>
        </authorList>
    </citation>
    <scope>NUCLEOTIDE SEQUENCE</scope>
    <source>
        <strain evidence="2">NIVA-4/92</strain>
    </source>
</reference>
<dbReference type="EMBL" id="JAGTXO010000070">
    <property type="protein sequence ID" value="KAG8457440.1"/>
    <property type="molecule type" value="Genomic_DNA"/>
</dbReference>